<name>A0A8H4QMI5_9AGAR</name>
<protein>
    <submittedName>
        <fullName evidence="2">Uncharacterized protein</fullName>
    </submittedName>
</protein>
<comment type="caution">
    <text evidence="2">The sequence shown here is derived from an EMBL/GenBank/DDBJ whole genome shotgun (WGS) entry which is preliminary data.</text>
</comment>
<proteinExistence type="predicted"/>
<dbReference type="EMBL" id="JAACJL010000046">
    <property type="protein sequence ID" value="KAF4613027.1"/>
    <property type="molecule type" value="Genomic_DNA"/>
</dbReference>
<reference evidence="2 3" key="1">
    <citation type="submission" date="2019-12" db="EMBL/GenBank/DDBJ databases">
        <authorList>
            <person name="Floudas D."/>
            <person name="Bentzer J."/>
            <person name="Ahren D."/>
            <person name="Johansson T."/>
            <person name="Persson P."/>
            <person name="Tunlid A."/>
        </authorList>
    </citation>
    <scope>NUCLEOTIDE SEQUENCE [LARGE SCALE GENOMIC DNA]</scope>
    <source>
        <strain evidence="2 3">CBS 102.39</strain>
    </source>
</reference>
<gene>
    <name evidence="2" type="ORF">D9613_010828</name>
</gene>
<sequence length="567" mass="61307">MYAPQPHVPIGRTASPIPGGGPSYYGAPPVGRPISRGPSPSPAPVYYNPAPRPISRGPSPSPAPYPVTQPTAGGYSGYGYPSPVSPPVGVPPTDAYRATPGVSGFHVEKRSRSPNPYGRPPSAQPEPTVYRDELLYREQVSALISAKDHQIAVSGRIPVDPAQLTLFFRGKPGITYSLDFPIDLSYNTPQPFDVLVAACRPRPRQISEYDNYGPDREGICYPPTLPLVSTLELSNYPILDAVRGALFPVLTPNQHLTAVRDELDVINAGSYISSNSPAQLRKDQRVATIIVTLPVRYQGGIITVRDSEGREDKFVGNGGKPGNIEWVAFRSDCSFAVEPVQSGCMMTMSYGVYMKSVGPSSPIADTLITPSDKFFDFLSPILNASRGRSIAFYLNYDYEGVDPAETTANTLVTQLKGADALLFEAFKFHKLTPELHWTAGGYVWAADKTLELFGDDPRDQGTNNPLKTISPAYGRAPFGNSINGPSVHPVRGAFGSFPDPNYGADETETIRMRVQQSGGVAIADANITLLTDYKNPAPSVGREKVFFVSKGELEKLVVNVLLVVYVP</sequence>
<keyword evidence="3" id="KW-1185">Reference proteome</keyword>
<evidence type="ECO:0000313" key="2">
    <source>
        <dbReference type="EMBL" id="KAF4613027.1"/>
    </source>
</evidence>
<organism evidence="2 3">
    <name type="scientific">Agrocybe pediades</name>
    <dbReference type="NCBI Taxonomy" id="84607"/>
    <lineage>
        <taxon>Eukaryota</taxon>
        <taxon>Fungi</taxon>
        <taxon>Dikarya</taxon>
        <taxon>Basidiomycota</taxon>
        <taxon>Agaricomycotina</taxon>
        <taxon>Agaricomycetes</taxon>
        <taxon>Agaricomycetidae</taxon>
        <taxon>Agaricales</taxon>
        <taxon>Agaricineae</taxon>
        <taxon>Strophariaceae</taxon>
        <taxon>Agrocybe</taxon>
    </lineage>
</organism>
<feature type="compositionally biased region" description="Low complexity" evidence="1">
    <location>
        <begin position="24"/>
        <end position="38"/>
    </location>
</feature>
<dbReference type="Proteomes" id="UP000521872">
    <property type="component" value="Unassembled WGS sequence"/>
</dbReference>
<evidence type="ECO:0000256" key="1">
    <source>
        <dbReference type="SAM" id="MobiDB-lite"/>
    </source>
</evidence>
<evidence type="ECO:0000313" key="3">
    <source>
        <dbReference type="Proteomes" id="UP000521872"/>
    </source>
</evidence>
<dbReference type="AlphaFoldDB" id="A0A8H4QMI5"/>
<feature type="region of interest" description="Disordered" evidence="1">
    <location>
        <begin position="1"/>
        <end position="70"/>
    </location>
</feature>
<feature type="region of interest" description="Disordered" evidence="1">
    <location>
        <begin position="105"/>
        <end position="127"/>
    </location>
</feature>
<accession>A0A8H4QMI5</accession>